<comment type="caution">
    <text evidence="1">The sequence shown here is derived from an EMBL/GenBank/DDBJ whole genome shotgun (WGS) entry which is preliminary data.</text>
</comment>
<dbReference type="Proteomes" id="UP000024635">
    <property type="component" value="Unassembled WGS sequence"/>
</dbReference>
<reference evidence="2" key="1">
    <citation type="journal article" date="2015" name="Nat. Genet.">
        <title>The genome and transcriptome of the zoonotic hookworm Ancylostoma ceylanicum identify infection-specific gene families.</title>
        <authorList>
            <person name="Schwarz E.M."/>
            <person name="Hu Y."/>
            <person name="Antoshechkin I."/>
            <person name="Miller M.M."/>
            <person name="Sternberg P.W."/>
            <person name="Aroian R.V."/>
        </authorList>
    </citation>
    <scope>NUCLEOTIDE SEQUENCE</scope>
    <source>
        <strain evidence="2">HY135</strain>
    </source>
</reference>
<dbReference type="EMBL" id="JARK01001546">
    <property type="protein sequence ID" value="EYB91086.1"/>
    <property type="molecule type" value="Genomic_DNA"/>
</dbReference>
<organism evidence="1 2">
    <name type="scientific">Ancylostoma ceylanicum</name>
    <dbReference type="NCBI Taxonomy" id="53326"/>
    <lineage>
        <taxon>Eukaryota</taxon>
        <taxon>Metazoa</taxon>
        <taxon>Ecdysozoa</taxon>
        <taxon>Nematoda</taxon>
        <taxon>Chromadorea</taxon>
        <taxon>Rhabditida</taxon>
        <taxon>Rhabditina</taxon>
        <taxon>Rhabditomorpha</taxon>
        <taxon>Strongyloidea</taxon>
        <taxon>Ancylostomatidae</taxon>
        <taxon>Ancylostomatinae</taxon>
        <taxon>Ancylostoma</taxon>
    </lineage>
</organism>
<keyword evidence="2" id="KW-1185">Reference proteome</keyword>
<dbReference type="STRING" id="53326.A0A016SL58"/>
<gene>
    <name evidence="1" type="primary">Acey_s0210.g2122</name>
    <name evidence="1" type="ORF">Y032_0210g2122</name>
</gene>
<sequence length="143" mass="16474">MKPIWLECLLDKTCSIYFIFALGAKKKYIPPRCYMNCSGEDAGLLSRESKNVTLRYVIPRIFGLEPPRRDIRVSLLRKPRVFRTFQDSANYQKGSRTLQGSSHSCFEKKSVWPRDEKQTATGKLPPLSEAFASWRCSKDSPSY</sequence>
<protein>
    <submittedName>
        <fullName evidence="1">Uncharacterized protein</fullName>
    </submittedName>
</protein>
<evidence type="ECO:0000313" key="2">
    <source>
        <dbReference type="Proteomes" id="UP000024635"/>
    </source>
</evidence>
<proteinExistence type="predicted"/>
<accession>A0A016SL58</accession>
<name>A0A016SL58_9BILA</name>
<evidence type="ECO:0000313" key="1">
    <source>
        <dbReference type="EMBL" id="EYB91086.1"/>
    </source>
</evidence>
<dbReference type="AlphaFoldDB" id="A0A016SL58"/>